<dbReference type="PROSITE" id="PS51880">
    <property type="entry name" value="TGS"/>
    <property type="match status" value="1"/>
</dbReference>
<comment type="similarity">
    <text evidence="2">Belongs to the class-II aminoacyl-tRNA synthetase family.</text>
</comment>
<comment type="subcellular location">
    <subcellularLocation>
        <location evidence="1">Cytoplasm</location>
    </subcellularLocation>
</comment>
<dbReference type="InterPro" id="IPR004154">
    <property type="entry name" value="Anticodon-bd"/>
</dbReference>
<evidence type="ECO:0000313" key="17">
    <source>
        <dbReference type="Proteomes" id="UP001213681"/>
    </source>
</evidence>
<dbReference type="HAMAP" id="MF_00184">
    <property type="entry name" value="Thr_tRNA_synth"/>
    <property type="match status" value="1"/>
</dbReference>
<evidence type="ECO:0000256" key="2">
    <source>
        <dbReference type="ARBA" id="ARBA00008226"/>
    </source>
</evidence>
<dbReference type="GO" id="GO:0006435">
    <property type="term" value="P:threonyl-tRNA aminoacylation"/>
    <property type="evidence" value="ECO:0007669"/>
    <property type="project" value="InterPro"/>
</dbReference>
<feature type="compositionally biased region" description="Low complexity" evidence="13">
    <location>
        <begin position="11"/>
        <end position="38"/>
    </location>
</feature>
<evidence type="ECO:0000259" key="15">
    <source>
        <dbReference type="PROSITE" id="PS51880"/>
    </source>
</evidence>
<feature type="compositionally biased region" description="Basic and acidic residues" evidence="13">
    <location>
        <begin position="1"/>
        <end position="10"/>
    </location>
</feature>
<dbReference type="InterPro" id="IPR012676">
    <property type="entry name" value="TGS-like"/>
</dbReference>
<dbReference type="Gene3D" id="3.40.50.800">
    <property type="entry name" value="Anticodon-binding domain"/>
    <property type="match status" value="1"/>
</dbReference>
<accession>A0AAD6C8L8</accession>
<dbReference type="InterPro" id="IPR045864">
    <property type="entry name" value="aa-tRNA-synth_II/BPL/LPL"/>
</dbReference>
<dbReference type="PROSITE" id="PS50862">
    <property type="entry name" value="AA_TRNA_LIGASE_II"/>
    <property type="match status" value="1"/>
</dbReference>
<keyword evidence="6" id="KW-0547">Nucleotide-binding</keyword>
<dbReference type="RefSeq" id="XP_056767530.1">
    <property type="nucleotide sequence ID" value="XM_056908912.1"/>
</dbReference>
<dbReference type="Gene3D" id="3.10.20.30">
    <property type="match status" value="1"/>
</dbReference>
<protein>
    <recommendedName>
        <fullName evidence="12">Probable threonine--tRNA ligase, cytoplasmic</fullName>
        <ecNumber evidence="3">6.1.1.3</ecNumber>
    </recommendedName>
    <alternativeName>
        <fullName evidence="10">Threonyl-tRNA synthetase</fullName>
    </alternativeName>
</protein>
<dbReference type="PANTHER" id="PTHR11451:SF46">
    <property type="entry name" value="THREONINE--TRNA LIGASE"/>
    <property type="match status" value="1"/>
</dbReference>
<evidence type="ECO:0000256" key="1">
    <source>
        <dbReference type="ARBA" id="ARBA00004496"/>
    </source>
</evidence>
<evidence type="ECO:0000259" key="14">
    <source>
        <dbReference type="PROSITE" id="PS50862"/>
    </source>
</evidence>
<dbReference type="SUPFAM" id="SSF55186">
    <property type="entry name" value="ThrRS/AlaRS common domain"/>
    <property type="match status" value="2"/>
</dbReference>
<dbReference type="Gene3D" id="3.30.930.10">
    <property type="entry name" value="Bira Bifunctional Protein, Domain 2"/>
    <property type="match status" value="1"/>
</dbReference>
<feature type="region of interest" description="Disordered" evidence="13">
    <location>
        <begin position="598"/>
        <end position="619"/>
    </location>
</feature>
<dbReference type="PRINTS" id="PR01047">
    <property type="entry name" value="TRNASYNTHTHR"/>
</dbReference>
<dbReference type="InterPro" id="IPR018163">
    <property type="entry name" value="Thr/Ala-tRNA-synth_IIc_edit"/>
</dbReference>
<dbReference type="SUPFAM" id="SSF52954">
    <property type="entry name" value="Class II aaRS ABD-related"/>
    <property type="match status" value="1"/>
</dbReference>
<dbReference type="GO" id="GO:0005524">
    <property type="term" value="F:ATP binding"/>
    <property type="evidence" value="ECO:0007669"/>
    <property type="project" value="UniProtKB-KW"/>
</dbReference>
<dbReference type="Pfam" id="PF07973">
    <property type="entry name" value="tRNA_SAD"/>
    <property type="match status" value="1"/>
</dbReference>
<dbReference type="InterPro" id="IPR012947">
    <property type="entry name" value="tRNA_SAD"/>
</dbReference>
<feature type="domain" description="Aminoacyl-transfer RNA synthetases class-II family profile" evidence="14">
    <location>
        <begin position="327"/>
        <end position="649"/>
    </location>
</feature>
<feature type="domain" description="TGS" evidence="15">
    <location>
        <begin position="69"/>
        <end position="135"/>
    </location>
</feature>
<dbReference type="Pfam" id="PF02824">
    <property type="entry name" value="TGS"/>
    <property type="match status" value="1"/>
</dbReference>
<evidence type="ECO:0000256" key="6">
    <source>
        <dbReference type="ARBA" id="ARBA00022741"/>
    </source>
</evidence>
<evidence type="ECO:0000256" key="8">
    <source>
        <dbReference type="ARBA" id="ARBA00022917"/>
    </source>
</evidence>
<dbReference type="InterPro" id="IPR004095">
    <property type="entry name" value="TGS"/>
</dbReference>
<proteinExistence type="inferred from homology"/>
<dbReference type="PANTHER" id="PTHR11451">
    <property type="entry name" value="THREONINE-TRNA LIGASE"/>
    <property type="match status" value="1"/>
</dbReference>
<dbReference type="InterPro" id="IPR047246">
    <property type="entry name" value="ThrRS_anticodon"/>
</dbReference>
<evidence type="ECO:0000256" key="3">
    <source>
        <dbReference type="ARBA" id="ARBA00013163"/>
    </source>
</evidence>
<dbReference type="InterPro" id="IPR002314">
    <property type="entry name" value="aa-tRNA-synt_IIb"/>
</dbReference>
<dbReference type="SMART" id="SM00863">
    <property type="entry name" value="tRNA_SAD"/>
    <property type="match status" value="1"/>
</dbReference>
<keyword evidence="8" id="KW-0648">Protein biosynthesis</keyword>
<sequence length="760" mass="86823">MVSEAPKDLPARPAAQAEENAQNAAAPPKDAKKQAPAPDVLPDWLIERNNFFEELWQQHLEQSKSRPRPEINVTLDIGDGNPSSVPAKAYETTPGSFLRDVPKDVSADVVVAKVNGELWDLNRPLEGDCTVSFVPFSSDEGRATFWHSSAHVLGEASECEFGCLLSHGPSHPSGFWYDEKLPGDRVLHPSDWPALENRASRIFKEKQSFDRLEVSKENLKKMFAYSKYKLHYIDKLVTGEKSTVYRCGTLVDLCRGPHIQNTGKIKTFKIMQVSVSSVTWPKYENSQLIIPFILRQNSSAYFLGDQNNDSLQRIRGVAFPDKNSMKEHLKFLEEAEKRNHLRIGKAQELFFFDDASPGSPFLLPRGTLIFNALQKLLRSEYRKRGYQEVQTPNMYDVSIWKQSGHWQHYAADMFKLDVEKREWALKPMNCPGHFVLFGHRDRSYRDLPLRIADFSPLHRNEASGALSGLTRVRKFQQDDSHIFCTNEQIESEVAGLFDFLESIYGLFGFTFKLKLSTRPEKYMGDLETWNRAEDQLKKAMTKFVGNDLVIDEGDGAFYGPKIDITIADALKREFQCATIQLDYQAPINFKLEYVDKEKPKEEDSEKEEGEASNQPAAGRSRPVVIHRAIIGSFERFLGILTEHFGGKWPFWLSPRQIMIIPVMPALNAYCEELQEILRADKLNVEIDISGNTLQKKIRTAQLAQINFIFVVGQQEMESRSVNIRNRDDPATQKLGVMVPLDEVRVKMKALRKERRLENKL</sequence>
<dbReference type="GO" id="GO:0004829">
    <property type="term" value="F:threonine-tRNA ligase activity"/>
    <property type="evidence" value="ECO:0007669"/>
    <property type="project" value="UniProtKB-EC"/>
</dbReference>
<evidence type="ECO:0000256" key="10">
    <source>
        <dbReference type="ARBA" id="ARBA00031900"/>
    </source>
</evidence>
<comment type="catalytic activity">
    <reaction evidence="11">
        <text>tRNA(Thr) + L-threonine + ATP = L-threonyl-tRNA(Thr) + AMP + diphosphate + H(+)</text>
        <dbReference type="Rhea" id="RHEA:24624"/>
        <dbReference type="Rhea" id="RHEA-COMP:9670"/>
        <dbReference type="Rhea" id="RHEA-COMP:9704"/>
        <dbReference type="ChEBI" id="CHEBI:15378"/>
        <dbReference type="ChEBI" id="CHEBI:30616"/>
        <dbReference type="ChEBI" id="CHEBI:33019"/>
        <dbReference type="ChEBI" id="CHEBI:57926"/>
        <dbReference type="ChEBI" id="CHEBI:78442"/>
        <dbReference type="ChEBI" id="CHEBI:78534"/>
        <dbReference type="ChEBI" id="CHEBI:456215"/>
        <dbReference type="EC" id="6.1.1.3"/>
    </reaction>
</comment>
<evidence type="ECO:0000256" key="9">
    <source>
        <dbReference type="ARBA" id="ARBA00023146"/>
    </source>
</evidence>
<evidence type="ECO:0000313" key="16">
    <source>
        <dbReference type="EMBL" id="KAJ5454574.1"/>
    </source>
</evidence>
<dbReference type="FunFam" id="3.40.50.800:FF:000003">
    <property type="entry name" value="Threonine--tRNA ligase 2, cytoplasmic"/>
    <property type="match status" value="1"/>
</dbReference>
<evidence type="ECO:0000256" key="5">
    <source>
        <dbReference type="ARBA" id="ARBA00022598"/>
    </source>
</evidence>
<dbReference type="GO" id="GO:0005739">
    <property type="term" value="C:mitochondrion"/>
    <property type="evidence" value="ECO:0007669"/>
    <property type="project" value="TreeGrafter"/>
</dbReference>
<name>A0AAD6C8L8_9EURO</name>
<dbReference type="CDD" id="cd01667">
    <property type="entry name" value="TGS_ThrRS"/>
    <property type="match status" value="1"/>
</dbReference>
<evidence type="ECO:0000256" key="11">
    <source>
        <dbReference type="ARBA" id="ARBA00049515"/>
    </source>
</evidence>
<dbReference type="NCBIfam" id="TIGR00418">
    <property type="entry name" value="thrS"/>
    <property type="match status" value="1"/>
</dbReference>
<dbReference type="GeneID" id="81599155"/>
<dbReference type="CDD" id="cd00860">
    <property type="entry name" value="ThrRS_anticodon"/>
    <property type="match status" value="1"/>
</dbReference>
<organism evidence="16 17">
    <name type="scientific">Penicillium daleae</name>
    <dbReference type="NCBI Taxonomy" id="63821"/>
    <lineage>
        <taxon>Eukaryota</taxon>
        <taxon>Fungi</taxon>
        <taxon>Dikarya</taxon>
        <taxon>Ascomycota</taxon>
        <taxon>Pezizomycotina</taxon>
        <taxon>Eurotiomycetes</taxon>
        <taxon>Eurotiomycetidae</taxon>
        <taxon>Eurotiales</taxon>
        <taxon>Aspergillaceae</taxon>
        <taxon>Penicillium</taxon>
    </lineage>
</organism>
<dbReference type="EMBL" id="JAPVEA010000005">
    <property type="protein sequence ID" value="KAJ5454574.1"/>
    <property type="molecule type" value="Genomic_DNA"/>
</dbReference>
<dbReference type="Pfam" id="PF03129">
    <property type="entry name" value="HGTP_anticodon"/>
    <property type="match status" value="1"/>
</dbReference>
<reference evidence="16" key="1">
    <citation type="submission" date="2022-12" db="EMBL/GenBank/DDBJ databases">
        <authorList>
            <person name="Petersen C."/>
        </authorList>
    </citation>
    <scope>NUCLEOTIDE SEQUENCE</scope>
    <source>
        <strain evidence="16">IBT 16125</strain>
    </source>
</reference>
<dbReference type="SUPFAM" id="SSF55681">
    <property type="entry name" value="Class II aaRS and biotin synthetases"/>
    <property type="match status" value="1"/>
</dbReference>
<dbReference type="FunFam" id="3.30.930.10:FF:000019">
    <property type="entry name" value="Threonine--tRNA ligase"/>
    <property type="match status" value="1"/>
</dbReference>
<dbReference type="Proteomes" id="UP001213681">
    <property type="component" value="Unassembled WGS sequence"/>
</dbReference>
<dbReference type="CDD" id="cd00771">
    <property type="entry name" value="ThrRS_core"/>
    <property type="match status" value="1"/>
</dbReference>
<keyword evidence="17" id="KW-1185">Reference proteome</keyword>
<evidence type="ECO:0000256" key="7">
    <source>
        <dbReference type="ARBA" id="ARBA00022840"/>
    </source>
</evidence>
<dbReference type="InterPro" id="IPR006195">
    <property type="entry name" value="aa-tRNA-synth_II"/>
</dbReference>
<dbReference type="SUPFAM" id="SSF81271">
    <property type="entry name" value="TGS-like"/>
    <property type="match status" value="1"/>
</dbReference>
<comment type="caution">
    <text evidence="16">The sequence shown here is derived from an EMBL/GenBank/DDBJ whole genome shotgun (WGS) entry which is preliminary data.</text>
</comment>
<dbReference type="Gene3D" id="3.30.980.10">
    <property type="entry name" value="Threonyl-trna Synthetase, Chain A, domain 2"/>
    <property type="match status" value="1"/>
</dbReference>
<keyword evidence="7" id="KW-0067">ATP-binding</keyword>
<dbReference type="Pfam" id="PF00587">
    <property type="entry name" value="tRNA-synt_2b"/>
    <property type="match status" value="1"/>
</dbReference>
<dbReference type="InterPro" id="IPR012675">
    <property type="entry name" value="Beta-grasp_dom_sf"/>
</dbReference>
<feature type="region of interest" description="Disordered" evidence="13">
    <location>
        <begin position="62"/>
        <end position="84"/>
    </location>
</feature>
<evidence type="ECO:0000256" key="12">
    <source>
        <dbReference type="ARBA" id="ARBA00072369"/>
    </source>
</evidence>
<reference evidence="16" key="2">
    <citation type="journal article" date="2023" name="IMA Fungus">
        <title>Comparative genomic study of the Penicillium genus elucidates a diverse pangenome and 15 lateral gene transfer events.</title>
        <authorList>
            <person name="Petersen C."/>
            <person name="Sorensen T."/>
            <person name="Nielsen M.R."/>
            <person name="Sondergaard T.E."/>
            <person name="Sorensen J.L."/>
            <person name="Fitzpatrick D.A."/>
            <person name="Frisvad J.C."/>
            <person name="Nielsen K.L."/>
        </authorList>
    </citation>
    <scope>NUCLEOTIDE SEQUENCE</scope>
    <source>
        <strain evidence="16">IBT 16125</strain>
    </source>
</reference>
<keyword evidence="9" id="KW-0030">Aminoacyl-tRNA synthetase</keyword>
<keyword evidence="5 16" id="KW-0436">Ligase</keyword>
<keyword evidence="4" id="KW-0963">Cytoplasm</keyword>
<evidence type="ECO:0000256" key="13">
    <source>
        <dbReference type="SAM" id="MobiDB-lite"/>
    </source>
</evidence>
<dbReference type="AlphaFoldDB" id="A0AAD6C8L8"/>
<feature type="region of interest" description="Disordered" evidence="13">
    <location>
        <begin position="1"/>
        <end position="38"/>
    </location>
</feature>
<dbReference type="InterPro" id="IPR002320">
    <property type="entry name" value="Thr-tRNA-ligase_IIa"/>
</dbReference>
<dbReference type="FunFam" id="3.30.980.10:FF:000005">
    <property type="entry name" value="Threonyl-tRNA synthetase, mitochondrial"/>
    <property type="match status" value="1"/>
</dbReference>
<evidence type="ECO:0000256" key="4">
    <source>
        <dbReference type="ARBA" id="ARBA00022490"/>
    </source>
</evidence>
<dbReference type="EC" id="6.1.1.3" evidence="3"/>
<dbReference type="InterPro" id="IPR033728">
    <property type="entry name" value="ThrRS_core"/>
</dbReference>
<dbReference type="InterPro" id="IPR036621">
    <property type="entry name" value="Anticodon-bd_dom_sf"/>
</dbReference>
<gene>
    <name evidence="16" type="ORF">N7458_005530</name>
</gene>